<comment type="caution">
    <text evidence="5">The sequence shown here is derived from an EMBL/GenBank/DDBJ whole genome shotgun (WGS) entry which is preliminary data.</text>
</comment>
<keyword evidence="6" id="KW-1185">Reference proteome</keyword>
<dbReference type="Pfam" id="PF07727">
    <property type="entry name" value="RVT_2"/>
    <property type="match status" value="1"/>
</dbReference>
<dbReference type="Pfam" id="PF25597">
    <property type="entry name" value="SH3_retrovirus"/>
    <property type="match status" value="1"/>
</dbReference>
<feature type="coiled-coil region" evidence="1">
    <location>
        <begin position="96"/>
        <end position="123"/>
    </location>
</feature>
<organism evidence="5 6">
    <name type="scientific">Tetracentron sinense</name>
    <name type="common">Spur-leaf</name>
    <dbReference type="NCBI Taxonomy" id="13715"/>
    <lineage>
        <taxon>Eukaryota</taxon>
        <taxon>Viridiplantae</taxon>
        <taxon>Streptophyta</taxon>
        <taxon>Embryophyta</taxon>
        <taxon>Tracheophyta</taxon>
        <taxon>Spermatophyta</taxon>
        <taxon>Magnoliopsida</taxon>
        <taxon>Trochodendrales</taxon>
        <taxon>Trochodendraceae</taxon>
        <taxon>Tetracentron</taxon>
    </lineage>
</organism>
<dbReference type="SUPFAM" id="SSF56672">
    <property type="entry name" value="DNA/RNA polymerases"/>
    <property type="match status" value="1"/>
</dbReference>
<keyword evidence="1" id="KW-0175">Coiled coil</keyword>
<dbReference type="InterPro" id="IPR043502">
    <property type="entry name" value="DNA/RNA_pol_sf"/>
</dbReference>
<name>A0A834ZR93_TETSI</name>
<dbReference type="AlphaFoldDB" id="A0A834ZR93"/>
<feature type="domain" description="Retroviral polymerase SH3-like" evidence="4">
    <location>
        <begin position="38"/>
        <end position="101"/>
    </location>
</feature>
<protein>
    <recommendedName>
        <fullName evidence="7">Reverse transcriptase Ty1/copia-type domain-containing protein</fullName>
    </recommendedName>
</protein>
<evidence type="ECO:0000256" key="2">
    <source>
        <dbReference type="SAM" id="MobiDB-lite"/>
    </source>
</evidence>
<dbReference type="OrthoDB" id="1740642at2759"/>
<evidence type="ECO:0008006" key="7">
    <source>
        <dbReference type="Google" id="ProtNLM"/>
    </source>
</evidence>
<dbReference type="PANTHER" id="PTHR11439:SF517">
    <property type="entry name" value="CYSTEINE-RICH RLK (RECEPTOR-LIKE PROTEIN KINASE) 8"/>
    <property type="match status" value="1"/>
</dbReference>
<evidence type="ECO:0000259" key="4">
    <source>
        <dbReference type="Pfam" id="PF25597"/>
    </source>
</evidence>
<feature type="region of interest" description="Disordered" evidence="2">
    <location>
        <begin position="1"/>
        <end position="23"/>
    </location>
</feature>
<evidence type="ECO:0000256" key="1">
    <source>
        <dbReference type="SAM" id="Coils"/>
    </source>
</evidence>
<proteinExistence type="predicted"/>
<dbReference type="PANTHER" id="PTHR11439">
    <property type="entry name" value="GAG-POL-RELATED RETROTRANSPOSON"/>
    <property type="match status" value="1"/>
</dbReference>
<dbReference type="Proteomes" id="UP000655225">
    <property type="component" value="Unassembled WGS sequence"/>
</dbReference>
<gene>
    <name evidence="5" type="ORF">HHK36_004484</name>
</gene>
<reference evidence="5 6" key="1">
    <citation type="submission" date="2020-04" db="EMBL/GenBank/DDBJ databases">
        <title>Plant Genome Project.</title>
        <authorList>
            <person name="Zhang R.-G."/>
        </authorList>
    </citation>
    <scope>NUCLEOTIDE SEQUENCE [LARGE SCALE GENOMIC DNA]</scope>
    <source>
        <strain evidence="5">YNK0</strain>
        <tissue evidence="5">Leaf</tissue>
    </source>
</reference>
<dbReference type="OMA" id="ASHVCEE"/>
<evidence type="ECO:0000313" key="6">
    <source>
        <dbReference type="Proteomes" id="UP000655225"/>
    </source>
</evidence>
<dbReference type="InterPro" id="IPR013103">
    <property type="entry name" value="RVT_2"/>
</dbReference>
<dbReference type="InterPro" id="IPR057670">
    <property type="entry name" value="SH3_retrovirus"/>
</dbReference>
<evidence type="ECO:0000259" key="3">
    <source>
        <dbReference type="Pfam" id="PF07727"/>
    </source>
</evidence>
<sequence length="331" mass="38264">MHNLSSQQVPYKKRQEQDTQEAWSGYRPSVSHLKIFGCITYAQVPEAKRKKLDDRGEKCIFIGYSEESKAYKLYNPLTNKVVVSRDVIFSEEETWNWDKEEKIKENQIEIEEQEADHGEQNQENMWQTISTTAPRASSSIVRRSPDARLITPEACLYVDDLLFTGNSQEMFDKFKHAMFKEFEMTDCGLMSYFLGIEVRQQADGIFISQKRYAMGLLKKFRLDGCNTVSTPVAMGSKLTKEGEGKTVDSTLFKSLIGSLRYLTITRPDIVYGVGLLSRYMETPKESHWLAAKRILRYISGTLEFGLFYSYNEDAELYGYSDSDWRGDQDER</sequence>
<dbReference type="EMBL" id="JABCRI010000002">
    <property type="protein sequence ID" value="KAF8411926.1"/>
    <property type="molecule type" value="Genomic_DNA"/>
</dbReference>
<accession>A0A834ZR93</accession>
<evidence type="ECO:0000313" key="5">
    <source>
        <dbReference type="EMBL" id="KAF8411926.1"/>
    </source>
</evidence>
<feature type="domain" description="Reverse transcriptase Ty1/copia-type" evidence="3">
    <location>
        <begin position="155"/>
        <end position="232"/>
    </location>
</feature>